<keyword evidence="2" id="KW-0902">Two-component regulatory system</keyword>
<evidence type="ECO:0000313" key="10">
    <source>
        <dbReference type="EMBL" id="QLY40703.1"/>
    </source>
</evidence>
<keyword evidence="5" id="KW-0804">Transcription</keyword>
<dbReference type="GO" id="GO:0032993">
    <property type="term" value="C:protein-DNA complex"/>
    <property type="evidence" value="ECO:0007669"/>
    <property type="project" value="TreeGrafter"/>
</dbReference>
<evidence type="ECO:0000256" key="5">
    <source>
        <dbReference type="ARBA" id="ARBA00023163"/>
    </source>
</evidence>
<dbReference type="InterPro" id="IPR001867">
    <property type="entry name" value="OmpR/PhoB-type_DNA-bd"/>
</dbReference>
<feature type="domain" description="Response regulatory" evidence="8">
    <location>
        <begin position="5"/>
        <end position="120"/>
    </location>
</feature>
<dbReference type="Gene3D" id="1.10.10.10">
    <property type="entry name" value="Winged helix-like DNA-binding domain superfamily/Winged helix DNA-binding domain"/>
    <property type="match status" value="1"/>
</dbReference>
<evidence type="ECO:0000256" key="6">
    <source>
        <dbReference type="PROSITE-ProRule" id="PRU00169"/>
    </source>
</evidence>
<dbReference type="RefSeq" id="WP_312031551.1">
    <property type="nucleotide sequence ID" value="NZ_CP051151.1"/>
</dbReference>
<keyword evidence="4 7" id="KW-0238">DNA-binding</keyword>
<name>A0A7L6N3F1_9MOLU</name>
<dbReference type="KEGG" id="tbk:HF295_07515"/>
<evidence type="ECO:0000256" key="1">
    <source>
        <dbReference type="ARBA" id="ARBA00022553"/>
    </source>
</evidence>
<dbReference type="InterPro" id="IPR001789">
    <property type="entry name" value="Sig_transdc_resp-reg_receiver"/>
</dbReference>
<organism evidence="10 11">
    <name type="scientific">Hujiaoplasma nucleasis</name>
    <dbReference type="NCBI Taxonomy" id="2725268"/>
    <lineage>
        <taxon>Bacteria</taxon>
        <taxon>Bacillati</taxon>
        <taxon>Mycoplasmatota</taxon>
        <taxon>Mollicutes</taxon>
        <taxon>Candidatus Izemoplasmatales</taxon>
        <taxon>Hujiaoplasmataceae</taxon>
        <taxon>Hujiaoplasma</taxon>
    </lineage>
</organism>
<sequence length="231" mass="27284">MNNKRVLVVDDEFRIRKLLVEFLKRHNYDTVEAKDGEEAIDILFEKNEKFDLIILDVMMPKYDGWYVLESIRDYMTTPVVMLTARSDEYDQLKGFKLGADDYVTKPFSPSVLMARINKILHKEKEEVQVLDFGLIHMDLASRQVYVNQDKIELTPKEFELLRYFINNKGIALSRDKILNAVWNYDYYGDLRTVDTHIKQLRAKLGDLSYYISTVRSVGYRLDVENEFITEK</sequence>
<dbReference type="FunFam" id="1.10.10.10:FF:000018">
    <property type="entry name" value="DNA-binding response regulator ResD"/>
    <property type="match status" value="1"/>
</dbReference>
<dbReference type="PROSITE" id="PS51755">
    <property type="entry name" value="OMPR_PHOB"/>
    <property type="match status" value="1"/>
</dbReference>
<dbReference type="InterPro" id="IPR039420">
    <property type="entry name" value="WalR-like"/>
</dbReference>
<accession>A0A7L6N3F1</accession>
<feature type="modified residue" description="4-aspartylphosphate" evidence="6">
    <location>
        <position position="56"/>
    </location>
</feature>
<dbReference type="GO" id="GO:0006355">
    <property type="term" value="P:regulation of DNA-templated transcription"/>
    <property type="evidence" value="ECO:0007669"/>
    <property type="project" value="InterPro"/>
</dbReference>
<dbReference type="Gene3D" id="6.10.250.690">
    <property type="match status" value="1"/>
</dbReference>
<dbReference type="CDD" id="cd00383">
    <property type="entry name" value="trans_reg_C"/>
    <property type="match status" value="1"/>
</dbReference>
<protein>
    <submittedName>
        <fullName evidence="10">Response regulator transcription factor</fullName>
    </submittedName>
</protein>
<dbReference type="PANTHER" id="PTHR48111">
    <property type="entry name" value="REGULATOR OF RPOS"/>
    <property type="match status" value="1"/>
</dbReference>
<dbReference type="CDD" id="cd17574">
    <property type="entry name" value="REC_OmpR"/>
    <property type="match status" value="1"/>
</dbReference>
<dbReference type="GO" id="GO:0000156">
    <property type="term" value="F:phosphorelay response regulator activity"/>
    <property type="evidence" value="ECO:0007669"/>
    <property type="project" value="TreeGrafter"/>
</dbReference>
<evidence type="ECO:0000259" key="9">
    <source>
        <dbReference type="PROSITE" id="PS51755"/>
    </source>
</evidence>
<dbReference type="GO" id="GO:0000976">
    <property type="term" value="F:transcription cis-regulatory region binding"/>
    <property type="evidence" value="ECO:0007669"/>
    <property type="project" value="TreeGrafter"/>
</dbReference>
<dbReference type="SMART" id="SM00448">
    <property type="entry name" value="REC"/>
    <property type="match status" value="1"/>
</dbReference>
<feature type="DNA-binding region" description="OmpR/PhoB-type" evidence="7">
    <location>
        <begin position="127"/>
        <end position="223"/>
    </location>
</feature>
<proteinExistence type="predicted"/>
<dbReference type="SUPFAM" id="SSF52172">
    <property type="entry name" value="CheY-like"/>
    <property type="match status" value="1"/>
</dbReference>
<dbReference type="GO" id="GO:0005829">
    <property type="term" value="C:cytosol"/>
    <property type="evidence" value="ECO:0007669"/>
    <property type="project" value="TreeGrafter"/>
</dbReference>
<dbReference type="PANTHER" id="PTHR48111:SF73">
    <property type="entry name" value="ALKALINE PHOSPHATASE SYNTHESIS TRANSCRIPTIONAL REGULATORY PROTEIN PHOP"/>
    <property type="match status" value="1"/>
</dbReference>
<dbReference type="PROSITE" id="PS50110">
    <property type="entry name" value="RESPONSE_REGULATORY"/>
    <property type="match status" value="1"/>
</dbReference>
<dbReference type="Pfam" id="PF00486">
    <property type="entry name" value="Trans_reg_C"/>
    <property type="match status" value="1"/>
</dbReference>
<keyword evidence="3" id="KW-0805">Transcription regulation</keyword>
<evidence type="ECO:0000256" key="2">
    <source>
        <dbReference type="ARBA" id="ARBA00023012"/>
    </source>
</evidence>
<dbReference type="SMART" id="SM00862">
    <property type="entry name" value="Trans_reg_C"/>
    <property type="match status" value="1"/>
</dbReference>
<dbReference type="FunFam" id="3.40.50.2300:FF:000001">
    <property type="entry name" value="DNA-binding response regulator PhoB"/>
    <property type="match status" value="1"/>
</dbReference>
<evidence type="ECO:0000256" key="7">
    <source>
        <dbReference type="PROSITE-ProRule" id="PRU01091"/>
    </source>
</evidence>
<evidence type="ECO:0000256" key="4">
    <source>
        <dbReference type="ARBA" id="ARBA00023125"/>
    </source>
</evidence>
<dbReference type="Gene3D" id="3.40.50.2300">
    <property type="match status" value="1"/>
</dbReference>
<evidence type="ECO:0000256" key="3">
    <source>
        <dbReference type="ARBA" id="ARBA00023015"/>
    </source>
</evidence>
<evidence type="ECO:0000313" key="11">
    <source>
        <dbReference type="Proteomes" id="UP000512167"/>
    </source>
</evidence>
<dbReference type="InterPro" id="IPR036388">
    <property type="entry name" value="WH-like_DNA-bd_sf"/>
</dbReference>
<keyword evidence="11" id="KW-1185">Reference proteome</keyword>
<keyword evidence="1 6" id="KW-0597">Phosphoprotein</keyword>
<dbReference type="EMBL" id="CP051151">
    <property type="protein sequence ID" value="QLY40703.1"/>
    <property type="molecule type" value="Genomic_DNA"/>
</dbReference>
<dbReference type="Proteomes" id="UP000512167">
    <property type="component" value="Chromosome"/>
</dbReference>
<dbReference type="AlphaFoldDB" id="A0A7L6N3F1"/>
<evidence type="ECO:0000259" key="8">
    <source>
        <dbReference type="PROSITE" id="PS50110"/>
    </source>
</evidence>
<feature type="domain" description="OmpR/PhoB-type" evidence="9">
    <location>
        <begin position="127"/>
        <end position="223"/>
    </location>
</feature>
<dbReference type="InterPro" id="IPR011006">
    <property type="entry name" value="CheY-like_superfamily"/>
</dbReference>
<gene>
    <name evidence="10" type="ORF">HF295_07515</name>
</gene>
<dbReference type="Pfam" id="PF00072">
    <property type="entry name" value="Response_reg"/>
    <property type="match status" value="1"/>
</dbReference>
<reference evidence="10 11" key="1">
    <citation type="submission" date="2020-04" db="EMBL/GenBank/DDBJ databases">
        <authorList>
            <person name="Zheng R.K."/>
            <person name="Sun C.M."/>
        </authorList>
    </citation>
    <scope>NUCLEOTIDE SEQUENCE [LARGE SCALE GENOMIC DNA]</scope>
    <source>
        <strain evidence="11">zrk29</strain>
    </source>
</reference>